<reference evidence="1 2" key="1">
    <citation type="journal article" date="2016" name="Nat. Commun.">
        <title>Thousands of microbial genomes shed light on interconnected biogeochemical processes in an aquifer system.</title>
        <authorList>
            <person name="Anantharaman K."/>
            <person name="Brown C.T."/>
            <person name="Hug L.A."/>
            <person name="Sharon I."/>
            <person name="Castelle C.J."/>
            <person name="Probst A.J."/>
            <person name="Thomas B.C."/>
            <person name="Singh A."/>
            <person name="Wilkins M.J."/>
            <person name="Karaoz U."/>
            <person name="Brodie E.L."/>
            <person name="Williams K.H."/>
            <person name="Hubbard S.S."/>
            <person name="Banfield J.F."/>
        </authorList>
    </citation>
    <scope>NUCLEOTIDE SEQUENCE [LARGE SCALE GENOMIC DNA]</scope>
</reference>
<evidence type="ECO:0008006" key="3">
    <source>
        <dbReference type="Google" id="ProtNLM"/>
    </source>
</evidence>
<evidence type="ECO:0000313" key="1">
    <source>
        <dbReference type="EMBL" id="OHA52152.1"/>
    </source>
</evidence>
<sequence>MNLYHKDAFVRQKTNYWCVSASTQIMLNIIKGSADNSYETQLAISKVAWANIKYTGFAQSVYGSDPQGWVAALESFGGGDYEWVNSKSFNAALKSSVKAMAVTGRPVGLLAMSGGHAWVLNGFIATANPAVTDDFEVLNVYVTAPGYGLFKYDLKPNTKFSIKYLKTRLLKYHSKLTEEVWEGYYVTVQPVQ</sequence>
<organism evidence="1 2">
    <name type="scientific">Candidatus Terrybacteria bacterium RIFCSPLOWO2_01_FULL_40_23</name>
    <dbReference type="NCBI Taxonomy" id="1802366"/>
    <lineage>
        <taxon>Bacteria</taxon>
        <taxon>Candidatus Terryibacteriota</taxon>
    </lineage>
</organism>
<proteinExistence type="predicted"/>
<dbReference type="AlphaFoldDB" id="A0A1G2PX41"/>
<protein>
    <recommendedName>
        <fullName evidence="3">Peptidase C39-like domain-containing protein</fullName>
    </recommendedName>
</protein>
<gene>
    <name evidence="1" type="ORF">A3A97_04550</name>
</gene>
<comment type="caution">
    <text evidence="1">The sequence shown here is derived from an EMBL/GenBank/DDBJ whole genome shotgun (WGS) entry which is preliminary data.</text>
</comment>
<accession>A0A1G2PX41</accession>
<dbReference type="EMBL" id="MHSW01000012">
    <property type="protein sequence ID" value="OHA52152.1"/>
    <property type="molecule type" value="Genomic_DNA"/>
</dbReference>
<evidence type="ECO:0000313" key="2">
    <source>
        <dbReference type="Proteomes" id="UP000176951"/>
    </source>
</evidence>
<name>A0A1G2PX41_9BACT</name>
<dbReference type="Proteomes" id="UP000176951">
    <property type="component" value="Unassembled WGS sequence"/>
</dbReference>